<dbReference type="AlphaFoldDB" id="A0A1N7DS04"/>
<dbReference type="GO" id="GO:0005886">
    <property type="term" value="C:plasma membrane"/>
    <property type="evidence" value="ECO:0007669"/>
    <property type="project" value="UniProtKB-SubCell"/>
</dbReference>
<dbReference type="EMBL" id="FTNU01000002">
    <property type="protein sequence ID" value="SIR78663.1"/>
    <property type="molecule type" value="Genomic_DNA"/>
</dbReference>
<dbReference type="GO" id="GO:0042910">
    <property type="term" value="F:xenobiotic transmembrane transporter activity"/>
    <property type="evidence" value="ECO:0007669"/>
    <property type="project" value="InterPro"/>
</dbReference>
<organism evidence="10 11">
    <name type="scientific">Moraxella cuniculi DSM 21768</name>
    <dbReference type="NCBI Taxonomy" id="1122245"/>
    <lineage>
        <taxon>Bacteria</taxon>
        <taxon>Pseudomonadati</taxon>
        <taxon>Pseudomonadota</taxon>
        <taxon>Gammaproteobacteria</taxon>
        <taxon>Moraxellales</taxon>
        <taxon>Moraxellaceae</taxon>
        <taxon>Moraxella</taxon>
    </lineage>
</organism>
<gene>
    <name evidence="10" type="ORF">SAMN02745664_10272</name>
</gene>
<dbReference type="STRING" id="34061.B0189_06095"/>
<dbReference type="NCBIfam" id="TIGR00710">
    <property type="entry name" value="efflux_Bcr_CflA"/>
    <property type="match status" value="1"/>
</dbReference>
<keyword evidence="5 8" id="KW-0812">Transmembrane</keyword>
<evidence type="ECO:0000256" key="4">
    <source>
        <dbReference type="ARBA" id="ARBA00022475"/>
    </source>
</evidence>
<keyword evidence="8" id="KW-0997">Cell inner membrane</keyword>
<evidence type="ECO:0000256" key="5">
    <source>
        <dbReference type="ARBA" id="ARBA00022692"/>
    </source>
</evidence>
<dbReference type="GO" id="GO:1990961">
    <property type="term" value="P:xenobiotic detoxification by transmembrane export across the plasma membrane"/>
    <property type="evidence" value="ECO:0007669"/>
    <property type="project" value="InterPro"/>
</dbReference>
<sequence>MAVPSDCNFDDNDTIMTATTDNRQQSFPVLWVMMLGVMIAIGPLSIDMYLPAFPSMAEDFGVSVASIAKSVPAYFIGLVVGQLFYGPLSDRIGRVLPMYIGMVIFIIASVICATTSSEYVLFVARTAQALGACVTAVVTRAAIRDTLSPVQSARAFSLMVLVMGIAPILAPSLGALILRVAGWHEIFWFLAAFGALNILLTKCFLKETLQPQYRNSTPMTQTLGQYISLMKDRSFMLPAVAAGLLQGAFFIYLSISSELFMVNYALDEQKFAIAFGLNAFGFIALTQVNQFLTKRFRLVQLLRFGAMIQLVAASCLLLLGLTFGATASFYLVFGSIFVCIAGLGFTQPNAGAIALAFQKQRAGMASALQGALQFSVGIFGGLLIGLFDANPVLKLGIITTILVAIGTLLVHSIDPKLDLSKMD</sequence>
<proteinExistence type="inferred from homology"/>
<evidence type="ECO:0000259" key="9">
    <source>
        <dbReference type="PROSITE" id="PS50850"/>
    </source>
</evidence>
<evidence type="ECO:0000256" key="6">
    <source>
        <dbReference type="ARBA" id="ARBA00022989"/>
    </source>
</evidence>
<evidence type="ECO:0000256" key="8">
    <source>
        <dbReference type="RuleBase" id="RU365088"/>
    </source>
</evidence>
<keyword evidence="3 8" id="KW-0813">Transport</keyword>
<dbReference type="Proteomes" id="UP000187495">
    <property type="component" value="Unassembled WGS sequence"/>
</dbReference>
<evidence type="ECO:0000256" key="7">
    <source>
        <dbReference type="ARBA" id="ARBA00023136"/>
    </source>
</evidence>
<feature type="transmembrane region" description="Helical" evidence="8">
    <location>
        <begin position="29"/>
        <end position="50"/>
    </location>
</feature>
<dbReference type="InterPro" id="IPR011701">
    <property type="entry name" value="MFS"/>
</dbReference>
<feature type="transmembrane region" description="Helical" evidence="8">
    <location>
        <begin position="96"/>
        <end position="116"/>
    </location>
</feature>
<feature type="transmembrane region" description="Helical" evidence="8">
    <location>
        <begin position="235"/>
        <end position="255"/>
    </location>
</feature>
<dbReference type="Gene3D" id="1.20.1720.10">
    <property type="entry name" value="Multidrug resistance protein D"/>
    <property type="match status" value="1"/>
</dbReference>
<dbReference type="InterPro" id="IPR004812">
    <property type="entry name" value="Efflux_drug-R_Bcr/CmlA"/>
</dbReference>
<feature type="transmembrane region" description="Helical" evidence="8">
    <location>
        <begin position="327"/>
        <end position="346"/>
    </location>
</feature>
<dbReference type="PANTHER" id="PTHR23502:SF132">
    <property type="entry name" value="POLYAMINE TRANSPORTER 2-RELATED"/>
    <property type="match status" value="1"/>
</dbReference>
<accession>A0A1N7DS04</accession>
<dbReference type="Pfam" id="PF07690">
    <property type="entry name" value="MFS_1"/>
    <property type="match status" value="1"/>
</dbReference>
<feature type="transmembrane region" description="Helical" evidence="8">
    <location>
        <begin position="301"/>
        <end position="321"/>
    </location>
</feature>
<name>A0A1N7DS04_9GAMM</name>
<evidence type="ECO:0000256" key="3">
    <source>
        <dbReference type="ARBA" id="ARBA00022448"/>
    </source>
</evidence>
<feature type="transmembrane region" description="Helical" evidence="8">
    <location>
        <begin position="62"/>
        <end position="84"/>
    </location>
</feature>
<reference evidence="11" key="1">
    <citation type="submission" date="2017-01" db="EMBL/GenBank/DDBJ databases">
        <authorList>
            <person name="Varghese N."/>
            <person name="Submissions S."/>
        </authorList>
    </citation>
    <scope>NUCLEOTIDE SEQUENCE [LARGE SCALE GENOMIC DNA]</scope>
    <source>
        <strain evidence="11">DSM 21768</strain>
    </source>
</reference>
<feature type="transmembrane region" description="Helical" evidence="8">
    <location>
        <begin position="186"/>
        <end position="205"/>
    </location>
</feature>
<dbReference type="CDD" id="cd17320">
    <property type="entry name" value="MFS_MdfA_MDR_like"/>
    <property type="match status" value="1"/>
</dbReference>
<comment type="subcellular location">
    <subcellularLocation>
        <location evidence="8">Cell inner membrane</location>
        <topology evidence="8">Multi-pass membrane protein</topology>
    </subcellularLocation>
    <subcellularLocation>
        <location evidence="1">Cell membrane</location>
        <topology evidence="1">Multi-pass membrane protein</topology>
    </subcellularLocation>
</comment>
<feature type="transmembrane region" description="Helical" evidence="8">
    <location>
        <begin position="367"/>
        <end position="387"/>
    </location>
</feature>
<feature type="domain" description="Major facilitator superfamily (MFS) profile" evidence="9">
    <location>
        <begin position="29"/>
        <end position="418"/>
    </location>
</feature>
<dbReference type="PROSITE" id="PS50850">
    <property type="entry name" value="MFS"/>
    <property type="match status" value="1"/>
</dbReference>
<feature type="transmembrane region" description="Helical" evidence="8">
    <location>
        <begin position="122"/>
        <end position="143"/>
    </location>
</feature>
<keyword evidence="4" id="KW-1003">Cell membrane</keyword>
<evidence type="ECO:0000256" key="2">
    <source>
        <dbReference type="ARBA" id="ARBA00006236"/>
    </source>
</evidence>
<keyword evidence="11" id="KW-1185">Reference proteome</keyword>
<dbReference type="InterPro" id="IPR020846">
    <property type="entry name" value="MFS_dom"/>
</dbReference>
<comment type="similarity">
    <text evidence="2 8">Belongs to the major facilitator superfamily. Bcr/CmlA family.</text>
</comment>
<dbReference type="PANTHER" id="PTHR23502">
    <property type="entry name" value="MAJOR FACILITATOR SUPERFAMILY"/>
    <property type="match status" value="1"/>
</dbReference>
<dbReference type="SUPFAM" id="SSF103473">
    <property type="entry name" value="MFS general substrate transporter"/>
    <property type="match status" value="1"/>
</dbReference>
<feature type="transmembrane region" description="Helical" evidence="8">
    <location>
        <begin position="393"/>
        <end position="413"/>
    </location>
</feature>
<feature type="transmembrane region" description="Helical" evidence="8">
    <location>
        <begin position="155"/>
        <end position="180"/>
    </location>
</feature>
<keyword evidence="7 8" id="KW-0472">Membrane</keyword>
<feature type="transmembrane region" description="Helical" evidence="8">
    <location>
        <begin position="271"/>
        <end position="289"/>
    </location>
</feature>
<evidence type="ECO:0000256" key="1">
    <source>
        <dbReference type="ARBA" id="ARBA00004651"/>
    </source>
</evidence>
<protein>
    <recommendedName>
        <fullName evidence="8">Bcr/CflA family efflux transporter</fullName>
    </recommendedName>
</protein>
<evidence type="ECO:0000313" key="11">
    <source>
        <dbReference type="Proteomes" id="UP000187495"/>
    </source>
</evidence>
<keyword evidence="6 8" id="KW-1133">Transmembrane helix</keyword>
<evidence type="ECO:0000313" key="10">
    <source>
        <dbReference type="EMBL" id="SIR78663.1"/>
    </source>
</evidence>
<dbReference type="InterPro" id="IPR036259">
    <property type="entry name" value="MFS_trans_sf"/>
</dbReference>